<proteinExistence type="predicted"/>
<evidence type="ECO:0000259" key="4">
    <source>
        <dbReference type="PROSITE" id="PS50994"/>
    </source>
</evidence>
<evidence type="ECO:0000256" key="1">
    <source>
        <dbReference type="SAM" id="MobiDB-lite"/>
    </source>
</evidence>
<dbReference type="Pfam" id="PF00078">
    <property type="entry name" value="RVT_1"/>
    <property type="match status" value="1"/>
</dbReference>
<dbReference type="PROSITE" id="PS50879">
    <property type="entry name" value="RNASE_H_1"/>
    <property type="match status" value="1"/>
</dbReference>
<dbReference type="InterPro" id="IPR001584">
    <property type="entry name" value="Integrase_cat-core"/>
</dbReference>
<organism evidence="5 6">
    <name type="scientific">Strongyloides papillosus</name>
    <name type="common">Intestinal threadworm</name>
    <dbReference type="NCBI Taxonomy" id="174720"/>
    <lineage>
        <taxon>Eukaryota</taxon>
        <taxon>Metazoa</taxon>
        <taxon>Ecdysozoa</taxon>
        <taxon>Nematoda</taxon>
        <taxon>Chromadorea</taxon>
        <taxon>Rhabditida</taxon>
        <taxon>Tylenchina</taxon>
        <taxon>Panagrolaimomorpha</taxon>
        <taxon>Strongyloidoidea</taxon>
        <taxon>Strongyloididae</taxon>
        <taxon>Strongyloides</taxon>
    </lineage>
</organism>
<dbReference type="SUPFAM" id="SSF56672">
    <property type="entry name" value="DNA/RNA polymerases"/>
    <property type="match status" value="1"/>
</dbReference>
<dbReference type="SUPFAM" id="SSF53098">
    <property type="entry name" value="Ribonuclease H-like"/>
    <property type="match status" value="2"/>
</dbReference>
<feature type="domain" description="Integrase catalytic" evidence="4">
    <location>
        <begin position="982"/>
        <end position="1145"/>
    </location>
</feature>
<dbReference type="InterPro" id="IPR012337">
    <property type="entry name" value="RNaseH-like_sf"/>
</dbReference>
<dbReference type="PROSITE" id="PS50878">
    <property type="entry name" value="RT_POL"/>
    <property type="match status" value="1"/>
</dbReference>
<dbReference type="InterPro" id="IPR000477">
    <property type="entry name" value="RT_dom"/>
</dbReference>
<dbReference type="InterPro" id="IPR036397">
    <property type="entry name" value="RNaseH_sf"/>
</dbReference>
<feature type="domain" description="Reverse transcriptase" evidence="2">
    <location>
        <begin position="408"/>
        <end position="604"/>
    </location>
</feature>
<evidence type="ECO:0000259" key="2">
    <source>
        <dbReference type="PROSITE" id="PS50878"/>
    </source>
</evidence>
<dbReference type="Gene3D" id="3.30.420.10">
    <property type="entry name" value="Ribonuclease H-like superfamily/Ribonuclease H"/>
    <property type="match status" value="2"/>
</dbReference>
<dbReference type="Proteomes" id="UP000046392">
    <property type="component" value="Unplaced"/>
</dbReference>
<dbReference type="GO" id="GO:0004523">
    <property type="term" value="F:RNA-DNA hybrid ribonuclease activity"/>
    <property type="evidence" value="ECO:0007669"/>
    <property type="project" value="InterPro"/>
</dbReference>
<evidence type="ECO:0000313" key="6">
    <source>
        <dbReference type="WBParaSite" id="SPAL_0001224300.1"/>
    </source>
</evidence>
<dbReference type="GO" id="GO:0003676">
    <property type="term" value="F:nucleic acid binding"/>
    <property type="evidence" value="ECO:0007669"/>
    <property type="project" value="InterPro"/>
</dbReference>
<dbReference type="PANTHER" id="PTHR37984:SF5">
    <property type="entry name" value="PROTEIN NYNRIN-LIKE"/>
    <property type="match status" value="1"/>
</dbReference>
<evidence type="ECO:0000313" key="5">
    <source>
        <dbReference type="Proteomes" id="UP000046392"/>
    </source>
</evidence>
<feature type="compositionally biased region" description="Polar residues" evidence="1">
    <location>
        <begin position="200"/>
        <end position="215"/>
    </location>
</feature>
<feature type="domain" description="RNase H type-1" evidence="3">
    <location>
        <begin position="1299"/>
        <end position="1437"/>
    </location>
</feature>
<protein>
    <submittedName>
        <fullName evidence="6">Reverse transcriptase domain-containing protein</fullName>
    </submittedName>
</protein>
<reference evidence="6" key="1">
    <citation type="submission" date="2017-02" db="UniProtKB">
        <authorList>
            <consortium name="WormBaseParasite"/>
        </authorList>
    </citation>
    <scope>IDENTIFICATION</scope>
</reference>
<dbReference type="InterPro" id="IPR050951">
    <property type="entry name" value="Retrovirus_Pol_polyprotein"/>
</dbReference>
<evidence type="ECO:0000259" key="3">
    <source>
        <dbReference type="PROSITE" id="PS50879"/>
    </source>
</evidence>
<dbReference type="Gene3D" id="3.10.10.10">
    <property type="entry name" value="HIV Type 1 Reverse Transcriptase, subunit A, domain 1"/>
    <property type="match status" value="1"/>
</dbReference>
<dbReference type="PROSITE" id="PS50994">
    <property type="entry name" value="INTEGRASE"/>
    <property type="match status" value="1"/>
</dbReference>
<dbReference type="WBParaSite" id="SPAL_0001224300.1">
    <property type="protein sequence ID" value="SPAL_0001224300.1"/>
    <property type="gene ID" value="SPAL_0001224300"/>
</dbReference>
<dbReference type="InterPro" id="IPR043128">
    <property type="entry name" value="Rev_trsase/Diguanyl_cyclase"/>
</dbReference>
<dbReference type="CDD" id="cd01647">
    <property type="entry name" value="RT_LTR"/>
    <property type="match status" value="1"/>
</dbReference>
<dbReference type="GO" id="GO:0015074">
    <property type="term" value="P:DNA integration"/>
    <property type="evidence" value="ECO:0007669"/>
    <property type="project" value="InterPro"/>
</dbReference>
<feature type="region of interest" description="Disordered" evidence="1">
    <location>
        <begin position="185"/>
        <end position="219"/>
    </location>
</feature>
<dbReference type="InterPro" id="IPR043502">
    <property type="entry name" value="DNA/RNA_pol_sf"/>
</dbReference>
<name>A0A0N5C2N3_STREA</name>
<sequence length="1476" mass="168470">MAPPENNFHKNVQQKSIFIPFASYRRKENYHIYLKGISAFLSDSEECKIQRILELLPHQTSQDYILQFSEDSLETSPSVKHLIKFVETNLSNNDLYKPHYNQLLQDLRRTRHNPNIQNSFSKLIEECLDKAKVLDEHYYEQLAIDQIIMSIPIELQIKICINPTRPSLEDVKTVLTKEDRKRRILNYKSNTEIPKPPSNPTATNKNKDTSSQSTPLRFVPSDTIKSMEDGFSSCFGEITLNDLKITTSASLDSGAGNNYISQAFFDSLPLSVQSQLDPNVKILVTNAHGGCEKLQHQKLRFLLDPLSDVVTIGMKTLKEFSVNIFECEKVQQAPKENVPLNTLNYDEQIDHVCSVLAKEDGFDKFLKDNPKAYDKDQLLQPKIFTSIRLSKDYRPKRFPILPIKSHLIDKVKEKVEEEVRRGIVRKVTDKFGGERSFAVIVDNGPNKDPRICLALLNINKYTELKPYVLPKIRDLTIFNKSNFNVVSVLDISGAFNTIGLEDDSIPLTRFGLPFGIYEYVRLPFGWKKSPEIWIEVITKLLQPVESEKCSLTIYMDDLLLRSHVSDHGKLLRQIINILMNHNIQISLHKCKFFADSVPYLGFNYSISQGLSIPIDTVSGIVNLKVPSNRDELKRTLASLNYFSSNVAGFSMMAAEFYSMLSNKDSPRSTFCWDQVTTNKFKNLLTSFAKAIALKDVPSDITNTLLYPVANLNAISVIIAVKNSTNDISIIGIHNRVLKSYEKRYSLDQKLLVASIESLQLYSPVTTMYPVDIKVDSTELINLMKSQPLIYNAQTKAQKLLIQLYPYDLSFSKKDRDCQLPDSILKTIVESSENTNQHLEEDHLRRIYSEKELPSKRRICTLQELVEAYKDDPQAKLLLEYKINPNKIALSRIHPTFRPHVSKLSIEKVGDVNIIYLNSARYIPASLIPQAVKWLHRFHSSPSSTLRFCHGRIIFQSMSTHITQFYDECSTCMENCRNRNQIISSWPIPIMARERVHGDIFFFDSRTFLVLTCAYSNFVAIYHLNSMFASELVKKIDCYINTYSLIRILITDGGTPFRSEEFQNGMIDRNIIHRLSIAYRSCSNGIVEKSIQTIKQILKKARSDGMSLQNSLIFAAEAVNNMSKGENTTARQLFLNEPSLDVDIVLKYCPYETPFKKNCWFKYDKTSPWREGKVISKISKSLFKIKFEDKFHIRTIDSIKFKKGEEDELELLPEEINSNNDILNGNDLKKDDLNINCLRDDLPMNDILKDEDSNDDALSVDALSDVSKASTKTATNVIIEENNEDSIVSQKDVLKYIEMIQTRIVLASDGNKNIAAVACYVDGHVRAFKRTLPPNGRTHGKGELLGLYMAVKIAATLKTPPILIMIDAKYLMDIIDNDGLDVSDLEFEKRGYKNSSIWIKIRTLVQENPNLIKFKHTYTRKGNLLNEAADTVTKHQDPTIALEKFKESVNSVLVPTYDKNLLQLLDQMTIDTSTSGD</sequence>
<dbReference type="Gene3D" id="3.30.70.270">
    <property type="match status" value="2"/>
</dbReference>
<dbReference type="InterPro" id="IPR002156">
    <property type="entry name" value="RNaseH_domain"/>
</dbReference>
<accession>A0A0N5C2N3</accession>
<keyword evidence="5" id="KW-1185">Reference proteome</keyword>
<dbReference type="GO" id="GO:0042575">
    <property type="term" value="C:DNA polymerase complex"/>
    <property type="evidence" value="ECO:0007669"/>
    <property type="project" value="UniProtKB-ARBA"/>
</dbReference>
<dbReference type="PANTHER" id="PTHR37984">
    <property type="entry name" value="PROTEIN CBG26694"/>
    <property type="match status" value="1"/>
</dbReference>
<dbReference type="STRING" id="174720.A0A0N5C2N3"/>